<keyword evidence="13" id="KW-1185">Reference proteome</keyword>
<feature type="region of interest" description="Disordered" evidence="10">
    <location>
        <begin position="288"/>
        <end position="327"/>
    </location>
</feature>
<feature type="domain" description="POTRA" evidence="11">
    <location>
        <begin position="84"/>
        <end position="153"/>
    </location>
</feature>
<evidence type="ECO:0000256" key="1">
    <source>
        <dbReference type="ARBA" id="ARBA00004370"/>
    </source>
</evidence>
<dbReference type="OrthoDB" id="9783091at2"/>
<comment type="function">
    <text evidence="9">Essential cell division protein.</text>
</comment>
<protein>
    <recommendedName>
        <fullName evidence="9">Cell division protein FtsQ</fullName>
    </recommendedName>
</protein>
<evidence type="ECO:0000256" key="5">
    <source>
        <dbReference type="ARBA" id="ARBA00022692"/>
    </source>
</evidence>
<keyword evidence="6 9" id="KW-1133">Transmembrane helix</keyword>
<dbReference type="Gene3D" id="3.40.50.11690">
    <property type="entry name" value="Cell division protein FtsQ/DivIB"/>
    <property type="match status" value="1"/>
</dbReference>
<accession>A0A502G042</accession>
<dbReference type="GO" id="GO:0032153">
    <property type="term" value="C:cell division site"/>
    <property type="evidence" value="ECO:0007669"/>
    <property type="project" value="UniProtKB-UniRule"/>
</dbReference>
<evidence type="ECO:0000256" key="6">
    <source>
        <dbReference type="ARBA" id="ARBA00022989"/>
    </source>
</evidence>
<keyword evidence="5 9" id="KW-0812">Transmembrane</keyword>
<evidence type="ECO:0000313" key="12">
    <source>
        <dbReference type="EMBL" id="TPG54991.1"/>
    </source>
</evidence>
<dbReference type="InterPro" id="IPR034746">
    <property type="entry name" value="POTRA"/>
</dbReference>
<feature type="compositionally biased region" description="Basic residues" evidence="10">
    <location>
        <begin position="9"/>
        <end position="23"/>
    </location>
</feature>
<dbReference type="InterPro" id="IPR026579">
    <property type="entry name" value="FtsQ"/>
</dbReference>
<keyword evidence="7 9" id="KW-0472">Membrane</keyword>
<dbReference type="RefSeq" id="WP_140850128.1">
    <property type="nucleotide sequence ID" value="NZ_RCZC01000002.1"/>
</dbReference>
<keyword evidence="2 9" id="KW-1003">Cell membrane</keyword>
<dbReference type="HAMAP" id="MF_00911">
    <property type="entry name" value="FtsQ_subfam"/>
    <property type="match status" value="1"/>
</dbReference>
<reference evidence="12 13" key="1">
    <citation type="journal article" date="2019" name="Environ. Microbiol.">
        <title>Species interactions and distinct microbial communities in high Arctic permafrost affected cryosols are associated with the CH4 and CO2 gas fluxes.</title>
        <authorList>
            <person name="Altshuler I."/>
            <person name="Hamel J."/>
            <person name="Turney S."/>
            <person name="Magnuson E."/>
            <person name="Levesque R."/>
            <person name="Greer C."/>
            <person name="Whyte L.G."/>
        </authorList>
    </citation>
    <scope>NUCLEOTIDE SEQUENCE [LARGE SCALE GENOMIC DNA]</scope>
    <source>
        <strain evidence="12 13">E6.1</strain>
    </source>
</reference>
<dbReference type="GO" id="GO:0090529">
    <property type="term" value="P:cell septum assembly"/>
    <property type="evidence" value="ECO:0007669"/>
    <property type="project" value="InterPro"/>
</dbReference>
<dbReference type="PROSITE" id="PS51779">
    <property type="entry name" value="POTRA"/>
    <property type="match status" value="1"/>
</dbReference>
<keyword evidence="3 9" id="KW-0997">Cell inner membrane</keyword>
<evidence type="ECO:0000256" key="10">
    <source>
        <dbReference type="SAM" id="MobiDB-lite"/>
    </source>
</evidence>
<comment type="subcellular location">
    <subcellularLocation>
        <location evidence="9">Cell inner membrane</location>
        <topology evidence="9">Single-pass type II membrane protein</topology>
    </subcellularLocation>
    <subcellularLocation>
        <location evidence="1">Membrane</location>
    </subcellularLocation>
    <text evidence="9">Localizes to the division septum.</text>
</comment>
<name>A0A502G042_9SPHN</name>
<dbReference type="Proteomes" id="UP000319931">
    <property type="component" value="Unassembled WGS sequence"/>
</dbReference>
<dbReference type="PANTHER" id="PTHR35851">
    <property type="entry name" value="CELL DIVISION PROTEIN FTSQ"/>
    <property type="match status" value="1"/>
</dbReference>
<evidence type="ECO:0000256" key="9">
    <source>
        <dbReference type="HAMAP-Rule" id="MF_00911"/>
    </source>
</evidence>
<dbReference type="Gene3D" id="3.10.20.310">
    <property type="entry name" value="membrane protein fhac"/>
    <property type="match status" value="1"/>
</dbReference>
<feature type="region of interest" description="Disordered" evidence="10">
    <location>
        <begin position="1"/>
        <end position="24"/>
    </location>
</feature>
<evidence type="ECO:0000259" key="11">
    <source>
        <dbReference type="PROSITE" id="PS51779"/>
    </source>
</evidence>
<evidence type="ECO:0000256" key="7">
    <source>
        <dbReference type="ARBA" id="ARBA00023136"/>
    </source>
</evidence>
<comment type="caution">
    <text evidence="12">The sequence shown here is derived from an EMBL/GenBank/DDBJ whole genome shotgun (WGS) entry which is preliminary data.</text>
</comment>
<gene>
    <name evidence="9" type="primary">ftsQ</name>
    <name evidence="12" type="ORF">EAH76_10410</name>
</gene>
<proteinExistence type="inferred from homology"/>
<dbReference type="AlphaFoldDB" id="A0A502G042"/>
<dbReference type="GO" id="GO:0005886">
    <property type="term" value="C:plasma membrane"/>
    <property type="evidence" value="ECO:0007669"/>
    <property type="project" value="UniProtKB-SubCell"/>
</dbReference>
<evidence type="ECO:0000256" key="4">
    <source>
        <dbReference type="ARBA" id="ARBA00022618"/>
    </source>
</evidence>
<keyword evidence="8 9" id="KW-0131">Cell cycle</keyword>
<dbReference type="Pfam" id="PF08478">
    <property type="entry name" value="POTRA_1"/>
    <property type="match status" value="1"/>
</dbReference>
<dbReference type="PANTHER" id="PTHR35851:SF1">
    <property type="entry name" value="CELL DIVISION PROTEIN FTSQ"/>
    <property type="match status" value="1"/>
</dbReference>
<feature type="compositionally biased region" description="Polar residues" evidence="10">
    <location>
        <begin position="293"/>
        <end position="307"/>
    </location>
</feature>
<organism evidence="12 13">
    <name type="scientific">Sphingomonas glacialis</name>
    <dbReference type="NCBI Taxonomy" id="658225"/>
    <lineage>
        <taxon>Bacteria</taxon>
        <taxon>Pseudomonadati</taxon>
        <taxon>Pseudomonadota</taxon>
        <taxon>Alphaproteobacteria</taxon>
        <taxon>Sphingomonadales</taxon>
        <taxon>Sphingomonadaceae</taxon>
        <taxon>Sphingomonas</taxon>
    </lineage>
</organism>
<dbReference type="InterPro" id="IPR045335">
    <property type="entry name" value="FtsQ_C_sf"/>
</dbReference>
<sequence length="327" mass="34745">MTSGTIKRGTARRPVQPKRRKPPKASTIDKLIAMLPVSEATLHKIATWSIMGAVGAALLGAATYLGVPAAIGSAIGEGIGDAGFRVTNIQITGLKRMDHNVIYKIAANQPSMAMPLVSLEKIRQDLLAHSGWIEDAHVSRRLPDTLMVNVIERTPSAIWQNKGQLALISANGTWLEPVNPEAMPDLPLVIGAHANEQEPAYRQLLDVAPALRGQVKAATWVGNRRWTLTFESGETLALPEGDTAAGKALVRFAQLDGVKPLLGKGWLGFDMRDPTRLVARKPGLVDNKAITDPSATTPAGTPVTGQATPAAKSRVIEAKQSGPAGQV</sequence>
<evidence type="ECO:0000256" key="2">
    <source>
        <dbReference type="ARBA" id="ARBA00022475"/>
    </source>
</evidence>
<dbReference type="GO" id="GO:0043093">
    <property type="term" value="P:FtsZ-dependent cytokinesis"/>
    <property type="evidence" value="ECO:0007669"/>
    <property type="project" value="UniProtKB-UniRule"/>
</dbReference>
<dbReference type="InterPro" id="IPR005548">
    <property type="entry name" value="Cell_div_FtsQ/DivIB_C"/>
</dbReference>
<dbReference type="InterPro" id="IPR013685">
    <property type="entry name" value="POTRA_FtsQ_type"/>
</dbReference>
<dbReference type="EMBL" id="RCZC01000002">
    <property type="protein sequence ID" value="TPG54991.1"/>
    <property type="molecule type" value="Genomic_DNA"/>
</dbReference>
<dbReference type="Pfam" id="PF03799">
    <property type="entry name" value="FtsQ_DivIB_C"/>
    <property type="match status" value="1"/>
</dbReference>
<comment type="similarity">
    <text evidence="9">Belongs to the FtsQ/DivIB family. FtsQ subfamily.</text>
</comment>
<evidence type="ECO:0000256" key="3">
    <source>
        <dbReference type="ARBA" id="ARBA00022519"/>
    </source>
</evidence>
<keyword evidence="4 9" id="KW-0132">Cell division</keyword>
<evidence type="ECO:0000313" key="13">
    <source>
        <dbReference type="Proteomes" id="UP000319931"/>
    </source>
</evidence>
<evidence type="ECO:0000256" key="8">
    <source>
        <dbReference type="ARBA" id="ARBA00023306"/>
    </source>
</evidence>